<sequence length="120" mass="13840">MKQPLRLEPQEEGAAHRIIRQRHRQPGEAGDRLHCYVEQDENKAALSPGGKARGGKFLLQWPNNQRGAEKTPGQPWSCSEEPPADWRNPWRQRELHRTLRNNVKVKSSRLQASFHSQSCL</sequence>
<organism evidence="2 3">
    <name type="scientific">Pleuronectes platessa</name>
    <name type="common">European plaice</name>
    <dbReference type="NCBI Taxonomy" id="8262"/>
    <lineage>
        <taxon>Eukaryota</taxon>
        <taxon>Metazoa</taxon>
        <taxon>Chordata</taxon>
        <taxon>Craniata</taxon>
        <taxon>Vertebrata</taxon>
        <taxon>Euteleostomi</taxon>
        <taxon>Actinopterygii</taxon>
        <taxon>Neopterygii</taxon>
        <taxon>Teleostei</taxon>
        <taxon>Neoteleostei</taxon>
        <taxon>Acanthomorphata</taxon>
        <taxon>Carangaria</taxon>
        <taxon>Pleuronectiformes</taxon>
        <taxon>Pleuronectoidei</taxon>
        <taxon>Pleuronectidae</taxon>
        <taxon>Pleuronectes</taxon>
    </lineage>
</organism>
<evidence type="ECO:0000313" key="2">
    <source>
        <dbReference type="EMBL" id="CAB1412479.1"/>
    </source>
</evidence>
<dbReference type="EMBL" id="CADEAL010000003">
    <property type="protein sequence ID" value="CAB1412479.1"/>
    <property type="molecule type" value="Genomic_DNA"/>
</dbReference>
<keyword evidence="3" id="KW-1185">Reference proteome</keyword>
<feature type="region of interest" description="Disordered" evidence="1">
    <location>
        <begin position="1"/>
        <end position="30"/>
    </location>
</feature>
<comment type="caution">
    <text evidence="2">The sequence shown here is derived from an EMBL/GenBank/DDBJ whole genome shotgun (WGS) entry which is preliminary data.</text>
</comment>
<proteinExistence type="predicted"/>
<feature type="region of interest" description="Disordered" evidence="1">
    <location>
        <begin position="63"/>
        <end position="90"/>
    </location>
</feature>
<dbReference type="Proteomes" id="UP001153269">
    <property type="component" value="Unassembled WGS sequence"/>
</dbReference>
<accession>A0A9N7TI51</accession>
<protein>
    <submittedName>
        <fullName evidence="2">Uncharacterized protein</fullName>
    </submittedName>
</protein>
<dbReference type="AlphaFoldDB" id="A0A9N7TI51"/>
<name>A0A9N7TI51_PLEPL</name>
<evidence type="ECO:0000313" key="3">
    <source>
        <dbReference type="Proteomes" id="UP001153269"/>
    </source>
</evidence>
<reference evidence="2" key="1">
    <citation type="submission" date="2020-03" db="EMBL/GenBank/DDBJ databases">
        <authorList>
            <person name="Weist P."/>
        </authorList>
    </citation>
    <scope>NUCLEOTIDE SEQUENCE</scope>
</reference>
<evidence type="ECO:0000256" key="1">
    <source>
        <dbReference type="SAM" id="MobiDB-lite"/>
    </source>
</evidence>
<gene>
    <name evidence="2" type="ORF">PLEPLA_LOCUS171</name>
</gene>